<organism evidence="1 2">
    <name type="scientific">Clostridium isatidis</name>
    <dbReference type="NCBI Taxonomy" id="182773"/>
    <lineage>
        <taxon>Bacteria</taxon>
        <taxon>Bacillati</taxon>
        <taxon>Bacillota</taxon>
        <taxon>Clostridia</taxon>
        <taxon>Eubacteriales</taxon>
        <taxon>Clostridiaceae</taxon>
        <taxon>Clostridium</taxon>
    </lineage>
</organism>
<reference evidence="1 2" key="1">
    <citation type="submission" date="2016-08" db="EMBL/GenBank/DDBJ databases">
        <title>Complete Genome Sequence Of The Indigo Reducing Clostridium isatidis DSM15098.</title>
        <authorList>
            <person name="Little G.T."/>
            <person name="Minton N.P."/>
        </authorList>
    </citation>
    <scope>NUCLEOTIDE SEQUENCE [LARGE SCALE GENOMIC DNA]</scope>
    <source>
        <strain evidence="1 2">DSM 15098</strain>
    </source>
</reference>
<sequence>MDNPNITLYQEVALRTILNKKDIVEGDWNWYKGIFKDEKNLVKTPLVSGINFLFSEIERSQSIFVDTEE</sequence>
<proteinExistence type="predicted"/>
<dbReference type="EMBL" id="CP016786">
    <property type="protein sequence ID" value="ASW43176.1"/>
    <property type="molecule type" value="Genomic_DNA"/>
</dbReference>
<keyword evidence="2" id="KW-1185">Reference proteome</keyword>
<dbReference type="AlphaFoldDB" id="A0A343JCB8"/>
<evidence type="ECO:0000313" key="2">
    <source>
        <dbReference type="Proteomes" id="UP000264883"/>
    </source>
</evidence>
<dbReference type="RefSeq" id="WP_236906271.1">
    <property type="nucleotide sequence ID" value="NZ_CP016786.1"/>
</dbReference>
<accession>A0A343JCB8</accession>
<gene>
    <name evidence="1" type="ORF">BEN51_06690</name>
</gene>
<evidence type="ECO:0000313" key="1">
    <source>
        <dbReference type="EMBL" id="ASW43176.1"/>
    </source>
</evidence>
<dbReference type="Proteomes" id="UP000264883">
    <property type="component" value="Chromosome"/>
</dbReference>
<name>A0A343JCB8_9CLOT</name>
<protein>
    <submittedName>
        <fullName evidence="1">Uncharacterized protein</fullName>
    </submittedName>
</protein>
<dbReference type="KEGG" id="cia:BEN51_06690"/>